<dbReference type="SMART" id="SM00347">
    <property type="entry name" value="HTH_MARR"/>
    <property type="match status" value="1"/>
</dbReference>
<dbReference type="SUPFAM" id="SSF46785">
    <property type="entry name" value="Winged helix' DNA-binding domain"/>
    <property type="match status" value="1"/>
</dbReference>
<accession>A0ABY5HZH3</accession>
<keyword evidence="3" id="KW-0804">Transcription</keyword>
<dbReference type="Pfam" id="PF12802">
    <property type="entry name" value="MarR_2"/>
    <property type="match status" value="1"/>
</dbReference>
<gene>
    <name evidence="5" type="ORF">NMU03_12595</name>
</gene>
<evidence type="ECO:0000259" key="4">
    <source>
        <dbReference type="PROSITE" id="PS50995"/>
    </source>
</evidence>
<name>A0ABY5HZH3_9FIRM</name>
<evidence type="ECO:0000256" key="2">
    <source>
        <dbReference type="ARBA" id="ARBA00023125"/>
    </source>
</evidence>
<dbReference type="PRINTS" id="PR00598">
    <property type="entry name" value="HTHMARR"/>
</dbReference>
<dbReference type="PANTHER" id="PTHR42756:SF1">
    <property type="entry name" value="TRANSCRIPTIONAL REPRESSOR OF EMRAB OPERON"/>
    <property type="match status" value="1"/>
</dbReference>
<dbReference type="RefSeq" id="WP_290138821.1">
    <property type="nucleotide sequence ID" value="NZ_CP101620.1"/>
</dbReference>
<dbReference type="InterPro" id="IPR000835">
    <property type="entry name" value="HTH_MarR-typ"/>
</dbReference>
<dbReference type="InterPro" id="IPR036390">
    <property type="entry name" value="WH_DNA-bd_sf"/>
</dbReference>
<feature type="domain" description="HTH marR-type" evidence="4">
    <location>
        <begin position="3"/>
        <end position="141"/>
    </location>
</feature>
<dbReference type="PROSITE" id="PS50995">
    <property type="entry name" value="HTH_MARR_2"/>
    <property type="match status" value="1"/>
</dbReference>
<reference evidence="5" key="1">
    <citation type="submission" date="2022-07" db="EMBL/GenBank/DDBJ databases">
        <title>Faecal culturing of patients with breast cancer.</title>
        <authorList>
            <person name="Teng N.M.Y."/>
            <person name="Kiu R."/>
            <person name="Evans R."/>
            <person name="Baker D.J."/>
            <person name="Zenner C."/>
            <person name="Robinson S.D."/>
            <person name="Hall L.J."/>
        </authorList>
    </citation>
    <scope>NUCLEOTIDE SEQUENCE</scope>
    <source>
        <strain evidence="5">LH1062</strain>
    </source>
</reference>
<evidence type="ECO:0000313" key="6">
    <source>
        <dbReference type="Proteomes" id="UP001060112"/>
    </source>
</evidence>
<sequence length="154" mass="18247">MFRDPLGYRLKTLSNLMKKNMDKHFGPQHDRATMMQTWIIGFVQLRDSEGKDTFQKDIEEEFSINRSTTSEMLTLMSKRKLIERVPVDYDGRLKKIVLTQKSLEIHEWINQTMKQVHEKLTEGLSSEEIETFIRISDKMIHNLSKDDVNQEDKN</sequence>
<dbReference type="Proteomes" id="UP001060112">
    <property type="component" value="Chromosome"/>
</dbReference>
<organism evidence="5 6">
    <name type="scientific">Allocoprobacillus halotolerans</name>
    <dbReference type="NCBI Taxonomy" id="2944914"/>
    <lineage>
        <taxon>Bacteria</taxon>
        <taxon>Bacillati</taxon>
        <taxon>Bacillota</taxon>
        <taxon>Erysipelotrichia</taxon>
        <taxon>Erysipelotrichales</taxon>
        <taxon>Erysipelotrichaceae</taxon>
        <taxon>Allocoprobacillus</taxon>
    </lineage>
</organism>
<dbReference type="PANTHER" id="PTHR42756">
    <property type="entry name" value="TRANSCRIPTIONAL REGULATOR, MARR"/>
    <property type="match status" value="1"/>
</dbReference>
<evidence type="ECO:0000256" key="1">
    <source>
        <dbReference type="ARBA" id="ARBA00023015"/>
    </source>
</evidence>
<protein>
    <submittedName>
        <fullName evidence="5">MarR family winged helix-turn-helix transcriptional regulator</fullName>
    </submittedName>
</protein>
<keyword evidence="6" id="KW-1185">Reference proteome</keyword>
<dbReference type="Gene3D" id="1.10.10.10">
    <property type="entry name" value="Winged helix-like DNA-binding domain superfamily/Winged helix DNA-binding domain"/>
    <property type="match status" value="1"/>
</dbReference>
<evidence type="ECO:0000313" key="5">
    <source>
        <dbReference type="EMBL" id="UTY38483.1"/>
    </source>
</evidence>
<dbReference type="EMBL" id="CP101620">
    <property type="protein sequence ID" value="UTY38483.1"/>
    <property type="molecule type" value="Genomic_DNA"/>
</dbReference>
<proteinExistence type="predicted"/>
<keyword evidence="1" id="KW-0805">Transcription regulation</keyword>
<keyword evidence="2" id="KW-0238">DNA-binding</keyword>
<evidence type="ECO:0000256" key="3">
    <source>
        <dbReference type="ARBA" id="ARBA00023163"/>
    </source>
</evidence>
<dbReference type="InterPro" id="IPR036388">
    <property type="entry name" value="WH-like_DNA-bd_sf"/>
</dbReference>